<dbReference type="EMBL" id="LLXI01000746">
    <property type="protein sequence ID" value="PKY49465.1"/>
    <property type="molecule type" value="Genomic_DNA"/>
</dbReference>
<keyword evidence="2" id="KW-1185">Reference proteome</keyword>
<organism evidence="1 2">
    <name type="scientific">Rhizophagus irregularis</name>
    <dbReference type="NCBI Taxonomy" id="588596"/>
    <lineage>
        <taxon>Eukaryota</taxon>
        <taxon>Fungi</taxon>
        <taxon>Fungi incertae sedis</taxon>
        <taxon>Mucoromycota</taxon>
        <taxon>Glomeromycotina</taxon>
        <taxon>Glomeromycetes</taxon>
        <taxon>Glomerales</taxon>
        <taxon>Glomeraceae</taxon>
        <taxon>Rhizophagus</taxon>
    </lineage>
</organism>
<gene>
    <name evidence="1" type="ORF">RhiirA4_465480</name>
</gene>
<dbReference type="Gene3D" id="3.80.10.10">
    <property type="entry name" value="Ribonuclease Inhibitor"/>
    <property type="match status" value="1"/>
</dbReference>
<dbReference type="Proteomes" id="UP000234323">
    <property type="component" value="Unassembled WGS sequence"/>
</dbReference>
<evidence type="ECO:0008006" key="3">
    <source>
        <dbReference type="Google" id="ProtNLM"/>
    </source>
</evidence>
<reference evidence="1 2" key="1">
    <citation type="submission" date="2015-10" db="EMBL/GenBank/DDBJ databases">
        <title>Genome analyses suggest a sexual origin of heterokaryosis in a supposedly ancient asexual fungus.</title>
        <authorList>
            <person name="Ropars J."/>
            <person name="Sedzielewska K."/>
            <person name="Noel J."/>
            <person name="Charron P."/>
            <person name="Farinelli L."/>
            <person name="Marton T."/>
            <person name="Kruger M."/>
            <person name="Pelin A."/>
            <person name="Brachmann A."/>
            <person name="Corradi N."/>
        </authorList>
    </citation>
    <scope>NUCLEOTIDE SEQUENCE [LARGE SCALE GENOMIC DNA]</scope>
    <source>
        <strain evidence="1 2">A4</strain>
    </source>
</reference>
<accession>A0A2I1GSB1</accession>
<dbReference type="InterPro" id="IPR032675">
    <property type="entry name" value="LRR_dom_sf"/>
</dbReference>
<evidence type="ECO:0000313" key="1">
    <source>
        <dbReference type="EMBL" id="PKY49465.1"/>
    </source>
</evidence>
<dbReference type="VEuPathDB" id="FungiDB:RhiirFUN_003860"/>
<dbReference type="VEuPathDB" id="FungiDB:FUN_008320"/>
<comment type="caution">
    <text evidence="1">The sequence shown here is derived from an EMBL/GenBank/DDBJ whole genome shotgun (WGS) entry which is preliminary data.</text>
</comment>
<name>A0A2I1GSB1_9GLOM</name>
<sequence length="495" mass="57981">MSHITEDCLKIIINELQYDLSSLYSCILVNRHWCRIAIPILWKNPSSLKGYSPSKLHKMILFLLPNTSKKFLSDNIPELSLTEISDNKPLFSYISFFTQISPDLINDLSNALFYDDNKGYNYVGVRYKKYLLVQEIYKLFINNCKGLKLFYCKTSHPLFKYQGATTCFSQLCTLKINLMFVPTGNLFDIIQICQNIKHLELKNCDKDIENLVDFINIQRNLQSLCIDFLYEEKISSFKFRSLNDIIMKKASTLKKFIVRPFTRLLSPKILTSLINLQHLELISNEKFVLILGGSTANDWDEYISIASFPNLQYLKIYFDTDLSITKDYMLIEKSNGNILEINILKENFHDPIYTKKLIITISKCCPKIKRLTINIEPENFEDLKEIFLNCTQLEMMCFSLDSEEHNGDKLLEIILDYSPETLCEYSFIEIENSIFTTEGLERFFENWKKRKPPLIFNIINKLWSDKDNFTEHNKIIKKYLDEGVLQLSRMRVGGK</sequence>
<protein>
    <recommendedName>
        <fullName evidence="3">F-box domain-containing protein</fullName>
    </recommendedName>
</protein>
<proteinExistence type="predicted"/>
<dbReference type="AlphaFoldDB" id="A0A2I1GSB1"/>
<dbReference type="SUPFAM" id="SSF52047">
    <property type="entry name" value="RNI-like"/>
    <property type="match status" value="1"/>
</dbReference>
<evidence type="ECO:0000313" key="2">
    <source>
        <dbReference type="Proteomes" id="UP000234323"/>
    </source>
</evidence>
<dbReference type="VEuPathDB" id="FungiDB:RhiirA1_470557"/>